<keyword evidence="2" id="KW-0812">Transmembrane</keyword>
<keyword evidence="2" id="KW-0472">Membrane</keyword>
<evidence type="ECO:0000256" key="2">
    <source>
        <dbReference type="SAM" id="Phobius"/>
    </source>
</evidence>
<keyword evidence="5" id="KW-1185">Reference proteome</keyword>
<feature type="transmembrane region" description="Helical" evidence="2">
    <location>
        <begin position="40"/>
        <end position="60"/>
    </location>
</feature>
<organism evidence="4 5">
    <name type="scientific">Halochromatium glycolicum</name>
    <dbReference type="NCBI Taxonomy" id="85075"/>
    <lineage>
        <taxon>Bacteria</taxon>
        <taxon>Pseudomonadati</taxon>
        <taxon>Pseudomonadota</taxon>
        <taxon>Gammaproteobacteria</taxon>
        <taxon>Chromatiales</taxon>
        <taxon>Chromatiaceae</taxon>
        <taxon>Halochromatium</taxon>
    </lineage>
</organism>
<dbReference type="GO" id="GO:0042834">
    <property type="term" value="F:peptidoglycan binding"/>
    <property type="evidence" value="ECO:0007669"/>
    <property type="project" value="InterPro"/>
</dbReference>
<dbReference type="AlphaFoldDB" id="A0AAJ0U472"/>
<accession>A0AAJ0U472</accession>
<feature type="compositionally biased region" description="Low complexity" evidence="1">
    <location>
        <begin position="142"/>
        <end position="155"/>
    </location>
</feature>
<evidence type="ECO:0000313" key="5">
    <source>
        <dbReference type="Proteomes" id="UP001296776"/>
    </source>
</evidence>
<evidence type="ECO:0000256" key="1">
    <source>
        <dbReference type="SAM" id="MobiDB-lite"/>
    </source>
</evidence>
<proteinExistence type="predicted"/>
<evidence type="ECO:0000259" key="3">
    <source>
        <dbReference type="PROSITE" id="PS51724"/>
    </source>
</evidence>
<gene>
    <name evidence="4" type="ORF">CKO40_09695</name>
</gene>
<sequence>MSDNDDGRDPGDSSQRTVMTKDYRRNPTPKRRRDARRGSCAFWFLFGGLIGAFGVGYAWMIHEPGADQLNEQATTRPPPKPPQERTFDFYSLLPEEEVVVPPQEPAEPTALPPSAATAPQQAPPVQNSAPQARDQRLPQPTPTSAETAPTPKTAPGSAQDSAPGGSGDYLLQVGSFRSSSDAERLKAQLALKDIPTRIQTVTIDNGQTYHRVRTGTYDKTQAQSLSAKLAREGQESIMIRAR</sequence>
<dbReference type="Gene3D" id="3.30.70.1070">
    <property type="entry name" value="Sporulation related repeat"/>
    <property type="match status" value="1"/>
</dbReference>
<feature type="compositionally biased region" description="Low complexity" evidence="1">
    <location>
        <begin position="106"/>
        <end position="124"/>
    </location>
</feature>
<dbReference type="InterPro" id="IPR007730">
    <property type="entry name" value="SPOR-like_dom"/>
</dbReference>
<dbReference type="SUPFAM" id="SSF110997">
    <property type="entry name" value="Sporulation related repeat"/>
    <property type="match status" value="1"/>
</dbReference>
<dbReference type="Proteomes" id="UP001296776">
    <property type="component" value="Unassembled WGS sequence"/>
</dbReference>
<feature type="compositionally biased region" description="Basic and acidic residues" evidence="1">
    <location>
        <begin position="1"/>
        <end position="11"/>
    </location>
</feature>
<dbReference type="InterPro" id="IPR036680">
    <property type="entry name" value="SPOR-like_sf"/>
</dbReference>
<keyword evidence="2" id="KW-1133">Transmembrane helix</keyword>
<dbReference type="Pfam" id="PF05036">
    <property type="entry name" value="SPOR"/>
    <property type="match status" value="1"/>
</dbReference>
<feature type="region of interest" description="Disordered" evidence="1">
    <location>
        <begin position="100"/>
        <end position="172"/>
    </location>
</feature>
<feature type="domain" description="SPOR" evidence="3">
    <location>
        <begin position="163"/>
        <end position="242"/>
    </location>
</feature>
<name>A0AAJ0U472_9GAMM</name>
<feature type="region of interest" description="Disordered" evidence="1">
    <location>
        <begin position="1"/>
        <end position="34"/>
    </location>
</feature>
<dbReference type="PROSITE" id="PS51724">
    <property type="entry name" value="SPOR"/>
    <property type="match status" value="1"/>
</dbReference>
<reference evidence="4" key="1">
    <citation type="submission" date="2017-08" db="EMBL/GenBank/DDBJ databases">
        <authorList>
            <person name="Imhoff J.F."/>
            <person name="Rahn T."/>
            <person name="Kuenzel S."/>
            <person name="Neulinger S.C."/>
        </authorList>
    </citation>
    <scope>NUCLEOTIDE SEQUENCE</scope>
    <source>
        <strain evidence="4">DSM 11080</strain>
    </source>
</reference>
<evidence type="ECO:0000313" key="4">
    <source>
        <dbReference type="EMBL" id="MBK1704803.1"/>
    </source>
</evidence>
<comment type="caution">
    <text evidence="4">The sequence shown here is derived from an EMBL/GenBank/DDBJ whole genome shotgun (WGS) entry which is preliminary data.</text>
</comment>
<protein>
    <recommendedName>
        <fullName evidence="3">SPOR domain-containing protein</fullName>
    </recommendedName>
</protein>
<reference evidence="4" key="2">
    <citation type="journal article" date="2020" name="Microorganisms">
        <title>Osmotic Adaptation and Compatible Solute Biosynthesis of Phototrophic Bacteria as Revealed from Genome Analyses.</title>
        <authorList>
            <person name="Imhoff J.F."/>
            <person name="Rahn T."/>
            <person name="Kunzel S."/>
            <person name="Keller A."/>
            <person name="Neulinger S.C."/>
        </authorList>
    </citation>
    <scope>NUCLEOTIDE SEQUENCE</scope>
    <source>
        <strain evidence="4">DSM 11080</strain>
    </source>
</reference>
<dbReference type="EMBL" id="NRSJ01000014">
    <property type="protein sequence ID" value="MBK1704803.1"/>
    <property type="molecule type" value="Genomic_DNA"/>
</dbReference>